<feature type="compositionally biased region" description="Polar residues" evidence="1">
    <location>
        <begin position="82"/>
        <end position="119"/>
    </location>
</feature>
<dbReference type="AlphaFoldDB" id="A0AAN5DHG6"/>
<dbReference type="Proteomes" id="UP001328107">
    <property type="component" value="Unassembled WGS sequence"/>
</dbReference>
<keyword evidence="3" id="KW-1185">Reference proteome</keyword>
<feature type="region of interest" description="Disordered" evidence="1">
    <location>
        <begin position="65"/>
        <end position="146"/>
    </location>
</feature>
<feature type="compositionally biased region" description="Low complexity" evidence="1">
    <location>
        <begin position="128"/>
        <end position="138"/>
    </location>
</feature>
<accession>A0AAN5DHG6</accession>
<comment type="caution">
    <text evidence="2">The sequence shown here is derived from an EMBL/GenBank/DDBJ whole genome shotgun (WGS) entry which is preliminary data.</text>
</comment>
<dbReference type="EMBL" id="BTRK01000007">
    <property type="protein sequence ID" value="GMR63146.1"/>
    <property type="molecule type" value="Genomic_DNA"/>
</dbReference>
<name>A0AAN5DHG6_9BILA</name>
<evidence type="ECO:0000313" key="2">
    <source>
        <dbReference type="EMBL" id="GMR63146.1"/>
    </source>
</evidence>
<feature type="non-terminal residue" evidence="2">
    <location>
        <position position="246"/>
    </location>
</feature>
<reference evidence="3" key="1">
    <citation type="submission" date="2022-10" db="EMBL/GenBank/DDBJ databases">
        <title>Genome assembly of Pristionchus species.</title>
        <authorList>
            <person name="Yoshida K."/>
            <person name="Sommer R.J."/>
        </authorList>
    </citation>
    <scope>NUCLEOTIDE SEQUENCE [LARGE SCALE GENOMIC DNA]</scope>
    <source>
        <strain evidence="3">RS5460</strain>
    </source>
</reference>
<evidence type="ECO:0000313" key="3">
    <source>
        <dbReference type="Proteomes" id="UP001328107"/>
    </source>
</evidence>
<protein>
    <submittedName>
        <fullName evidence="2">Uncharacterized protein</fullName>
    </submittedName>
</protein>
<gene>
    <name evidence="2" type="ORF">PMAYCL1PPCAC_33341</name>
</gene>
<organism evidence="2 3">
    <name type="scientific">Pristionchus mayeri</name>
    <dbReference type="NCBI Taxonomy" id="1317129"/>
    <lineage>
        <taxon>Eukaryota</taxon>
        <taxon>Metazoa</taxon>
        <taxon>Ecdysozoa</taxon>
        <taxon>Nematoda</taxon>
        <taxon>Chromadorea</taxon>
        <taxon>Rhabditida</taxon>
        <taxon>Rhabditina</taxon>
        <taxon>Diplogasteromorpha</taxon>
        <taxon>Diplogasteroidea</taxon>
        <taxon>Neodiplogasteridae</taxon>
        <taxon>Pristionchus</taxon>
    </lineage>
</organism>
<sequence length="246" mass="27528">MTIRYANPSTLPSPSGVIDFNMFIPHASSMHILIKIAMRWTAETPTEEGRKALLELTHARHRPLRQGNAHGERRGHAAHLQNAGSSQSLARLARTASTRVSTTKSATGPQLYSTVTGSRHSLARDPRSTPSSNSPSSTRPRRRKCSTKCISRLDENSLELRERIMTVLGDINNDNPCHRPRRRRTRLPDQLHAPTNSTLCCPPRRCPRSSSTLAPLSLLPSASILFRRGLVPSVWLPMRWMLRRPS</sequence>
<evidence type="ECO:0000256" key="1">
    <source>
        <dbReference type="SAM" id="MobiDB-lite"/>
    </source>
</evidence>
<proteinExistence type="predicted"/>